<feature type="region of interest" description="Disordered" evidence="2">
    <location>
        <begin position="1"/>
        <end position="109"/>
    </location>
</feature>
<reference evidence="4" key="1">
    <citation type="submission" date="2013-10" db="EMBL/GenBank/DDBJ databases">
        <title>Genome sequencing of Onchocerca volvulus.</title>
        <authorList>
            <person name="Cotton J."/>
            <person name="Tsai J."/>
            <person name="Stanley E."/>
            <person name="Tracey A."/>
            <person name="Holroyd N."/>
            <person name="Lustigman S."/>
            <person name="Berriman M."/>
        </authorList>
    </citation>
    <scope>NUCLEOTIDE SEQUENCE</scope>
</reference>
<feature type="compositionally biased region" description="Basic and acidic residues" evidence="2">
    <location>
        <begin position="652"/>
        <end position="661"/>
    </location>
</feature>
<feature type="compositionally biased region" description="Polar residues" evidence="2">
    <location>
        <begin position="73"/>
        <end position="99"/>
    </location>
</feature>
<feature type="coiled-coil region" evidence="1">
    <location>
        <begin position="528"/>
        <end position="559"/>
    </location>
</feature>
<feature type="compositionally biased region" description="Basic and acidic residues" evidence="2">
    <location>
        <begin position="183"/>
        <end position="204"/>
    </location>
</feature>
<dbReference type="EMBL" id="CMVM020000122">
    <property type="status" value="NOT_ANNOTATED_CDS"/>
    <property type="molecule type" value="Genomic_DNA"/>
</dbReference>
<reference evidence="3" key="2">
    <citation type="submission" date="2022-06" db="UniProtKB">
        <authorList>
            <consortium name="EnsemblMetazoa"/>
        </authorList>
    </citation>
    <scope>IDENTIFICATION</scope>
</reference>
<name>A0A8R1TSJ0_ONCVO</name>
<dbReference type="Proteomes" id="UP000024404">
    <property type="component" value="Unassembled WGS sequence"/>
</dbReference>
<feature type="compositionally biased region" description="Basic and acidic residues" evidence="2">
    <location>
        <begin position="100"/>
        <end position="109"/>
    </location>
</feature>
<evidence type="ECO:0000256" key="2">
    <source>
        <dbReference type="SAM" id="MobiDB-lite"/>
    </source>
</evidence>
<feature type="compositionally biased region" description="Basic and acidic residues" evidence="2">
    <location>
        <begin position="675"/>
        <end position="687"/>
    </location>
</feature>
<feature type="compositionally biased region" description="Polar residues" evidence="2">
    <location>
        <begin position="12"/>
        <end position="24"/>
    </location>
</feature>
<sequence>MRKSEKKDEQTTKTILSESISNVHDVQERGNLSAKECSLEDQEEISTKNKKEVKKQRSKKPNETEDSSKEAATGTSQVEKRLTNLSSNFAVSTISMKQETTPKKEMEKSPKILQIKSCVTSSSQTLLLSTASMKQEMSPKKETEKKDTKVDVQEKPEPSKCPNCQVMRSEVLILSTKLKEFETRARSESPIRRKRTEDDTKQEKSSSSTETDNEDEETNKWKTRCEKLREKIKVLQEASVEQIRAFELKAEQNINERDVLLAKLTEAQEKVSILGDLLEKQKEKNVQLSNAIQNMQLKATDELEKQKQKQIRTSEANLTMTEQLYRSSQIKVKQLETMLAKAHNDNMELRRRLELATGDVKDVKVGKMEPKEFNRWLEKKLSSIMEKFRVEAKNSDLAWMGEENIQFALDGLEAAIKIIIDDDPHLGSLAERLLVFMEAKNKEEQEPGEPPHSNVDKESCSGAKVSMDFKAEMSAEIQLILENFHMKQAEKLSENVCRIMKHLENAEQKIDNSVVRRMDNLGDLLVVIDSKQNDLQMIEKRINAKLEALSETVEDFSNKAIMENESRATEMENFGAEKHDMRAGLVYAEQLGIRQMDFENRLRNLEKQYNKLSYPTLEQPRVFIREETRRPEIDYSDMVEWPPRHWTSSGSKKVEDDEKKGQKNPIQHKATVETAEGRSKVIYEQKTKSPQKFSPTKSPKCHPS</sequence>
<dbReference type="AlphaFoldDB" id="A0A8R1TSJ0"/>
<feature type="region of interest" description="Disordered" evidence="2">
    <location>
        <begin position="129"/>
        <end position="163"/>
    </location>
</feature>
<keyword evidence="1" id="KW-0175">Coiled coil</keyword>
<evidence type="ECO:0000256" key="1">
    <source>
        <dbReference type="SAM" id="Coils"/>
    </source>
</evidence>
<dbReference type="EnsemblMetazoa" id="OVOC3979.1">
    <property type="protein sequence ID" value="OVOC3979.1"/>
    <property type="gene ID" value="WBGene00240788"/>
</dbReference>
<evidence type="ECO:0000313" key="3">
    <source>
        <dbReference type="EnsemblMetazoa" id="OVOC3979.1"/>
    </source>
</evidence>
<feature type="coiled-coil region" evidence="1">
    <location>
        <begin position="332"/>
        <end position="359"/>
    </location>
</feature>
<dbReference type="OMA" id="KECANCH"/>
<feature type="compositionally biased region" description="Polar residues" evidence="2">
    <location>
        <begin position="688"/>
        <end position="697"/>
    </location>
</feature>
<feature type="region of interest" description="Disordered" evidence="2">
    <location>
        <begin position="183"/>
        <end position="220"/>
    </location>
</feature>
<feature type="region of interest" description="Disordered" evidence="2">
    <location>
        <begin position="640"/>
        <end position="704"/>
    </location>
</feature>
<organism evidence="3 4">
    <name type="scientific">Onchocerca volvulus</name>
    <dbReference type="NCBI Taxonomy" id="6282"/>
    <lineage>
        <taxon>Eukaryota</taxon>
        <taxon>Metazoa</taxon>
        <taxon>Ecdysozoa</taxon>
        <taxon>Nematoda</taxon>
        <taxon>Chromadorea</taxon>
        <taxon>Rhabditida</taxon>
        <taxon>Spirurina</taxon>
        <taxon>Spiruromorpha</taxon>
        <taxon>Filarioidea</taxon>
        <taxon>Onchocercidae</taxon>
        <taxon>Onchocerca</taxon>
    </lineage>
</organism>
<feature type="compositionally biased region" description="Basic and acidic residues" evidence="2">
    <location>
        <begin position="60"/>
        <end position="69"/>
    </location>
</feature>
<evidence type="ECO:0000313" key="4">
    <source>
        <dbReference type="Proteomes" id="UP000024404"/>
    </source>
</evidence>
<accession>A0A8R1TSJ0</accession>
<keyword evidence="4" id="KW-1185">Reference proteome</keyword>
<protein>
    <submittedName>
        <fullName evidence="3">Uncharacterized protein</fullName>
    </submittedName>
</protein>
<feature type="compositionally biased region" description="Basic and acidic residues" evidence="2">
    <location>
        <begin position="137"/>
        <end position="158"/>
    </location>
</feature>
<feature type="compositionally biased region" description="Basic and acidic residues" evidence="2">
    <location>
        <begin position="1"/>
        <end position="11"/>
    </location>
</feature>
<proteinExistence type="predicted"/>